<dbReference type="SUPFAM" id="SSF52540">
    <property type="entry name" value="P-loop containing nucleoside triphosphate hydrolases"/>
    <property type="match status" value="1"/>
</dbReference>
<keyword evidence="6" id="KW-1003">Cell membrane</keyword>
<sequence>MMSQTQSNLNLHVDIQDLNKYYHRQDDTPMHALKDIQLKIAAGQIFGIIGRSGAGKSSLLRTLNGLESISSGQIHVLGQDLAQLNHDQLTEFRKRIGMIFQHFNLMSAKTVRENVALPLKISGVAASDIARRVDETLALVGLANKADHYPSQLSGGQKQRVGIARALINQPEILLCDEATSALDPESTQSILTLLKEINQKLGLTIILITHEMQVIRDICDEVVVIDHGEIVERGTVWHVFSQPSQEITKELLDLGHHNLPAGIHAQRNDQHQHQVISIYYVHALQDAFNLQQLLKPLRAYTLLQSRVDEIQNHCIGELLILSSIEESGITAPTDPALLSVRIKEHGYV</sequence>
<dbReference type="PROSITE" id="PS00211">
    <property type="entry name" value="ABC_TRANSPORTER_1"/>
    <property type="match status" value="1"/>
</dbReference>
<keyword evidence="7" id="KW-0547">Nucleotide-binding</keyword>
<evidence type="ECO:0000313" key="13">
    <source>
        <dbReference type="EMBL" id="SNQ28446.1"/>
    </source>
</evidence>
<dbReference type="Proteomes" id="UP000243463">
    <property type="component" value="Unassembled WGS sequence"/>
</dbReference>
<comment type="function">
    <text evidence="1">Part of the ABC transporter FtsEX involved in cellular division. Important for assembly or stability of the septal ring.</text>
</comment>
<dbReference type="EMBL" id="FZLN01000001">
    <property type="protein sequence ID" value="SNQ28446.1"/>
    <property type="molecule type" value="Genomic_DNA"/>
</dbReference>
<evidence type="ECO:0000256" key="1">
    <source>
        <dbReference type="ARBA" id="ARBA00002579"/>
    </source>
</evidence>
<evidence type="ECO:0000256" key="10">
    <source>
        <dbReference type="ARBA" id="ARBA00022970"/>
    </source>
</evidence>
<evidence type="ECO:0000256" key="11">
    <source>
        <dbReference type="ARBA" id="ARBA00023136"/>
    </source>
</evidence>
<dbReference type="AlphaFoldDB" id="A0A217EE32"/>
<dbReference type="PANTHER" id="PTHR43166:SF30">
    <property type="entry name" value="METHIONINE IMPORT ATP-BINDING PROTEIN METN"/>
    <property type="match status" value="1"/>
</dbReference>
<dbReference type="CDD" id="cd03258">
    <property type="entry name" value="ABC_MetN_methionine_transporter"/>
    <property type="match status" value="1"/>
</dbReference>
<evidence type="ECO:0000259" key="12">
    <source>
        <dbReference type="PROSITE" id="PS50893"/>
    </source>
</evidence>
<keyword evidence="10" id="KW-0029">Amino-acid transport</keyword>
<dbReference type="GO" id="GO:0005886">
    <property type="term" value="C:plasma membrane"/>
    <property type="evidence" value="ECO:0007669"/>
    <property type="project" value="UniProtKB-SubCell"/>
</dbReference>
<dbReference type="InterPro" id="IPR041701">
    <property type="entry name" value="MetN_ABC"/>
</dbReference>
<dbReference type="InterPro" id="IPR003593">
    <property type="entry name" value="AAA+_ATPase"/>
</dbReference>
<comment type="similarity">
    <text evidence="3">Belongs to the ABC transporter superfamily.</text>
</comment>
<protein>
    <recommendedName>
        <fullName evidence="4">Cell division ATP-binding protein FtsE</fullName>
    </recommendedName>
</protein>
<dbReference type="InterPro" id="IPR003439">
    <property type="entry name" value="ABC_transporter-like_ATP-bd"/>
</dbReference>
<dbReference type="Pfam" id="PF00005">
    <property type="entry name" value="ABC_tran"/>
    <property type="match status" value="1"/>
</dbReference>
<accession>A0A217EE32</accession>
<dbReference type="InterPro" id="IPR050086">
    <property type="entry name" value="MetN_ABC_transporter-like"/>
</dbReference>
<dbReference type="PANTHER" id="PTHR43166">
    <property type="entry name" value="AMINO ACID IMPORT ATP-BINDING PROTEIN"/>
    <property type="match status" value="1"/>
</dbReference>
<evidence type="ECO:0000256" key="5">
    <source>
        <dbReference type="ARBA" id="ARBA00022448"/>
    </source>
</evidence>
<evidence type="ECO:0000256" key="9">
    <source>
        <dbReference type="ARBA" id="ARBA00022967"/>
    </source>
</evidence>
<feature type="domain" description="ABC transporter" evidence="12">
    <location>
        <begin position="13"/>
        <end position="253"/>
    </location>
</feature>
<evidence type="ECO:0000256" key="4">
    <source>
        <dbReference type="ARBA" id="ARBA00020019"/>
    </source>
</evidence>
<gene>
    <name evidence="13" type="ORF">SAMN05444584_0369</name>
</gene>
<keyword evidence="14" id="KW-1185">Reference proteome</keyword>
<keyword evidence="5" id="KW-0813">Transport</keyword>
<dbReference type="RefSeq" id="WP_088822490.1">
    <property type="nucleotide sequence ID" value="NZ_FZLN01000001.1"/>
</dbReference>
<dbReference type="InterPro" id="IPR027417">
    <property type="entry name" value="P-loop_NTPase"/>
</dbReference>
<keyword evidence="8 13" id="KW-0067">ATP-binding</keyword>
<evidence type="ECO:0000256" key="2">
    <source>
        <dbReference type="ARBA" id="ARBA00004417"/>
    </source>
</evidence>
<dbReference type="SMART" id="SM00382">
    <property type="entry name" value="AAA"/>
    <property type="match status" value="1"/>
</dbReference>
<proteinExistence type="inferred from homology"/>
<dbReference type="PROSITE" id="PS50893">
    <property type="entry name" value="ABC_TRANSPORTER_2"/>
    <property type="match status" value="1"/>
</dbReference>
<reference evidence="14" key="1">
    <citation type="submission" date="2017-06" db="EMBL/GenBank/DDBJ databases">
        <authorList>
            <person name="Varghese N."/>
            <person name="Submissions S."/>
        </authorList>
    </citation>
    <scope>NUCLEOTIDE SEQUENCE [LARGE SCALE GENOMIC DNA]</scope>
    <source>
        <strain evidence="14">ANC 5114</strain>
    </source>
</reference>
<evidence type="ECO:0000256" key="3">
    <source>
        <dbReference type="ARBA" id="ARBA00005417"/>
    </source>
</evidence>
<dbReference type="GO" id="GO:0005524">
    <property type="term" value="F:ATP binding"/>
    <property type="evidence" value="ECO:0007669"/>
    <property type="project" value="UniProtKB-KW"/>
</dbReference>
<dbReference type="Gene3D" id="3.40.50.300">
    <property type="entry name" value="P-loop containing nucleotide triphosphate hydrolases"/>
    <property type="match status" value="1"/>
</dbReference>
<organism evidence="13 14">
    <name type="scientific">Acinetobacter apis</name>
    <dbReference type="NCBI Taxonomy" id="1229165"/>
    <lineage>
        <taxon>Bacteria</taxon>
        <taxon>Pseudomonadati</taxon>
        <taxon>Pseudomonadota</taxon>
        <taxon>Gammaproteobacteria</taxon>
        <taxon>Moraxellales</taxon>
        <taxon>Moraxellaceae</taxon>
        <taxon>Acinetobacter</taxon>
    </lineage>
</organism>
<keyword evidence="11" id="KW-0472">Membrane</keyword>
<evidence type="ECO:0000256" key="6">
    <source>
        <dbReference type="ARBA" id="ARBA00022475"/>
    </source>
</evidence>
<evidence type="ECO:0000256" key="7">
    <source>
        <dbReference type="ARBA" id="ARBA00022741"/>
    </source>
</evidence>
<dbReference type="GO" id="GO:0006865">
    <property type="term" value="P:amino acid transport"/>
    <property type="evidence" value="ECO:0007669"/>
    <property type="project" value="UniProtKB-KW"/>
</dbReference>
<dbReference type="FunFam" id="3.40.50.300:FF:000056">
    <property type="entry name" value="Cell division ATP-binding protein FtsE"/>
    <property type="match status" value="1"/>
</dbReference>
<name>A0A217EE32_9GAMM</name>
<dbReference type="GO" id="GO:0016887">
    <property type="term" value="F:ATP hydrolysis activity"/>
    <property type="evidence" value="ECO:0007669"/>
    <property type="project" value="InterPro"/>
</dbReference>
<evidence type="ECO:0000256" key="8">
    <source>
        <dbReference type="ARBA" id="ARBA00022840"/>
    </source>
</evidence>
<evidence type="ECO:0000313" key="14">
    <source>
        <dbReference type="Proteomes" id="UP000243463"/>
    </source>
</evidence>
<keyword evidence="9" id="KW-1278">Translocase</keyword>
<dbReference type="InterPro" id="IPR017871">
    <property type="entry name" value="ABC_transporter-like_CS"/>
</dbReference>
<comment type="subcellular location">
    <subcellularLocation>
        <location evidence="2">Cell inner membrane</location>
        <topology evidence="2">Peripheral membrane protein</topology>
    </subcellularLocation>
</comment>
<dbReference type="OrthoDB" id="9802264at2"/>